<dbReference type="Proteomes" id="UP000515908">
    <property type="component" value="Chromosome 14"/>
</dbReference>
<comment type="similarity">
    <text evidence="5">Belongs to the SURF1 family.</text>
</comment>
<keyword evidence="7" id="KW-1185">Reference proteome</keyword>
<evidence type="ECO:0000256" key="2">
    <source>
        <dbReference type="ARBA" id="ARBA00022692"/>
    </source>
</evidence>
<dbReference type="AlphaFoldDB" id="A0A7G2CMK9"/>
<reference evidence="6 7" key="1">
    <citation type="submission" date="2020-08" db="EMBL/GenBank/DDBJ databases">
        <authorList>
            <person name="Newling K."/>
            <person name="Davey J."/>
            <person name="Forrester S."/>
        </authorList>
    </citation>
    <scope>NUCLEOTIDE SEQUENCE [LARGE SCALE GENOMIC DNA]</scope>
    <source>
        <strain evidence="7">Crithidia deanei Carvalho (ATCC PRA-265)</strain>
    </source>
</reference>
<evidence type="ECO:0000313" key="7">
    <source>
        <dbReference type="Proteomes" id="UP000515908"/>
    </source>
</evidence>
<gene>
    <name evidence="6" type="ORF">ADEAN_000701000</name>
</gene>
<sequence length="222" mass="25684">MVNRGWVPIEAGKHRTMLAQYIGEGFANITVKGILRREEYLGGSFLQGENPDNHAPVAADLSWLVTRPFDMALHYYRKRWGSERDSELVKEHGAHHYYVEMIEDFSGDDQRIVRGHTWPRRRDTDEITYVHLTPIVHLMYVFFWFSISAGSLYGMGKCYRRQQDIFKLRKMVDSRSIHLEKKRQQEAQAYMDAMKEVDRLKEVSAAGAVAGKLGSGKDDSKK</sequence>
<keyword evidence="4 5" id="KW-0472">Membrane</keyword>
<dbReference type="PANTHER" id="PTHR23427">
    <property type="entry name" value="SURFEIT LOCUS PROTEIN"/>
    <property type="match status" value="1"/>
</dbReference>
<name>A0A7G2CMK9_9TRYP</name>
<dbReference type="GO" id="GO:0005743">
    <property type="term" value="C:mitochondrial inner membrane"/>
    <property type="evidence" value="ECO:0007669"/>
    <property type="project" value="UniProtKB-SubCell"/>
</dbReference>
<evidence type="ECO:0000256" key="1">
    <source>
        <dbReference type="ARBA" id="ARBA00004370"/>
    </source>
</evidence>
<keyword evidence="3 5" id="KW-1133">Transmembrane helix</keyword>
<comment type="caution">
    <text evidence="5">Lacks conserved residue(s) required for the propagation of feature annotation.</text>
</comment>
<dbReference type="VEuPathDB" id="TriTrypDB:ADEAN_000701000"/>
<keyword evidence="5" id="KW-0496">Mitochondrion</keyword>
<feature type="transmembrane region" description="Helical" evidence="5">
    <location>
        <begin position="129"/>
        <end position="153"/>
    </location>
</feature>
<dbReference type="EMBL" id="LR877158">
    <property type="protein sequence ID" value="CAD2219502.1"/>
    <property type="molecule type" value="Genomic_DNA"/>
</dbReference>
<dbReference type="Pfam" id="PF02104">
    <property type="entry name" value="SURF1"/>
    <property type="match status" value="1"/>
</dbReference>
<evidence type="ECO:0000313" key="6">
    <source>
        <dbReference type="EMBL" id="CAD2219502.1"/>
    </source>
</evidence>
<accession>A0A7G2CMK9</accession>
<evidence type="ECO:0000256" key="5">
    <source>
        <dbReference type="RuleBase" id="RU363076"/>
    </source>
</evidence>
<comment type="function">
    <text evidence="5">Probably involved in the biogenesis of the COX complex.</text>
</comment>
<evidence type="ECO:0000256" key="4">
    <source>
        <dbReference type="ARBA" id="ARBA00023136"/>
    </source>
</evidence>
<dbReference type="InterPro" id="IPR002994">
    <property type="entry name" value="Surf1/Shy1"/>
</dbReference>
<organism evidence="6 7">
    <name type="scientific">Angomonas deanei</name>
    <dbReference type="NCBI Taxonomy" id="59799"/>
    <lineage>
        <taxon>Eukaryota</taxon>
        <taxon>Discoba</taxon>
        <taxon>Euglenozoa</taxon>
        <taxon>Kinetoplastea</taxon>
        <taxon>Metakinetoplastina</taxon>
        <taxon>Trypanosomatida</taxon>
        <taxon>Trypanosomatidae</taxon>
        <taxon>Strigomonadinae</taxon>
        <taxon>Angomonas</taxon>
    </lineage>
</organism>
<keyword evidence="2 5" id="KW-0812">Transmembrane</keyword>
<dbReference type="PANTHER" id="PTHR23427:SF2">
    <property type="entry name" value="SURFEIT LOCUS PROTEIN 1"/>
    <property type="match status" value="1"/>
</dbReference>
<evidence type="ECO:0000256" key="3">
    <source>
        <dbReference type="ARBA" id="ARBA00022989"/>
    </source>
</evidence>
<dbReference type="InterPro" id="IPR045214">
    <property type="entry name" value="Surf1/Surf4"/>
</dbReference>
<keyword evidence="5" id="KW-0999">Mitochondrion inner membrane</keyword>
<comment type="subcellular location">
    <subcellularLocation>
        <location evidence="1">Membrane</location>
    </subcellularLocation>
    <subcellularLocation>
        <location evidence="5">Mitochondrion inner membrane</location>
        <topology evidence="5">Multi-pass membrane protein</topology>
    </subcellularLocation>
</comment>
<proteinExistence type="inferred from homology"/>
<protein>
    <recommendedName>
        <fullName evidence="5">SURF1-like protein</fullName>
    </recommendedName>
</protein>
<dbReference type="PROSITE" id="PS50895">
    <property type="entry name" value="SURF1"/>
    <property type="match status" value="1"/>
</dbReference>